<dbReference type="HOGENOM" id="CLU_063479_4_0_5"/>
<protein>
    <recommendedName>
        <fullName evidence="3">Phage-related protein</fullName>
    </recommendedName>
</protein>
<dbReference type="Proteomes" id="UP000001592">
    <property type="component" value="Plasmid pBT01"/>
</dbReference>
<dbReference type="EMBL" id="AM260524">
    <property type="protein sequence ID" value="CAK00498.1"/>
    <property type="molecule type" value="Genomic_DNA"/>
</dbReference>
<dbReference type="AlphaFoldDB" id="A9IKG0"/>
<organism evidence="1 2">
    <name type="scientific">Bartonella tribocorum (strain DSM 28219 / CCUG 45778 / CIP 105476 / IBS 506)</name>
    <dbReference type="NCBI Taxonomy" id="382640"/>
    <lineage>
        <taxon>Bacteria</taxon>
        <taxon>Pseudomonadati</taxon>
        <taxon>Pseudomonadota</taxon>
        <taxon>Alphaproteobacteria</taxon>
        <taxon>Hyphomicrobiales</taxon>
        <taxon>Bartonellaceae</taxon>
        <taxon>Bartonella</taxon>
    </lineage>
</organism>
<geneLocation type="plasmid" evidence="1 2">
    <name>pBT01</name>
</geneLocation>
<sequence length="220" mass="24411">MQKKFALTNETRVFNNQTLYRIRALRDFDDVKAGSLGGFIESENNLSHDGNCWVYDDALVLNPAHIYENAKIFNKAIIMGFVYGNAHVCDHARVYANAHVYDNAHLSYNAWVYHQARVYGNAKLSGSARIHRNAVVYDHAVISGAAKIYGKVYGNASVGCHTDVYGSVYGNAKISSYIVIRGNVYGNARIKRHSGLCSVPINCEVYEGNKVVKIIENNAA</sequence>
<keyword evidence="2" id="KW-1185">Reference proteome</keyword>
<evidence type="ECO:0000313" key="1">
    <source>
        <dbReference type="EMBL" id="CAK00498.1"/>
    </source>
</evidence>
<dbReference type="KEGG" id="btr:pBT01_0011"/>
<name>A9IKG0_BART1</name>
<gene>
    <name evidence="1" type="ordered locus">pBT01_0011</name>
</gene>
<reference evidence="1 2" key="1">
    <citation type="journal article" date="2007" name="Nat. Genet.">
        <title>Genomic analysis of Bartonella identifies type IV secretion systems as host adaptability factors.</title>
        <authorList>
            <person name="Saenz H.L."/>
            <person name="Engel P."/>
            <person name="Stoeckli M.C."/>
            <person name="Lanz C."/>
            <person name="Raddatz G."/>
            <person name="Vayssier-Taussat M."/>
            <person name="Birtles R."/>
            <person name="Schuster S.C."/>
            <person name="Dehio C."/>
        </authorList>
    </citation>
    <scope>NUCLEOTIDE SEQUENCE [LARGE SCALE GENOMIC DNA]</scope>
    <source>
        <strain evidence="2">DSM 28219 / CCUG 45778 / CIP 105476 / IBS 506</strain>
    </source>
</reference>
<dbReference type="InterPro" id="IPR011004">
    <property type="entry name" value="Trimer_LpxA-like_sf"/>
</dbReference>
<keyword evidence="1" id="KW-0614">Plasmid</keyword>
<proteinExistence type="predicted"/>
<dbReference type="Gene3D" id="2.160.10.10">
    <property type="entry name" value="Hexapeptide repeat proteins"/>
    <property type="match status" value="1"/>
</dbReference>
<dbReference type="RefSeq" id="WP_012230225.1">
    <property type="nucleotide sequence ID" value="NC_010160.1"/>
</dbReference>
<evidence type="ECO:0008006" key="3">
    <source>
        <dbReference type="Google" id="ProtNLM"/>
    </source>
</evidence>
<accession>A9IKG0</accession>
<evidence type="ECO:0000313" key="2">
    <source>
        <dbReference type="Proteomes" id="UP000001592"/>
    </source>
</evidence>
<dbReference type="SUPFAM" id="SSF51161">
    <property type="entry name" value="Trimeric LpxA-like enzymes"/>
    <property type="match status" value="1"/>
</dbReference>
<dbReference type="eggNOG" id="COG1044">
    <property type="taxonomic scope" value="Bacteria"/>
</dbReference>